<dbReference type="Pfam" id="PF17363">
    <property type="entry name" value="DUF5388"/>
    <property type="match status" value="1"/>
</dbReference>
<accession>A0A1H6VC11</accession>
<feature type="compositionally biased region" description="Basic and acidic residues" evidence="1">
    <location>
        <begin position="31"/>
        <end position="43"/>
    </location>
</feature>
<dbReference type="OrthoDB" id="2293683at2"/>
<feature type="compositionally biased region" description="Polar residues" evidence="1">
    <location>
        <begin position="44"/>
        <end position="53"/>
    </location>
</feature>
<dbReference type="InterPro" id="IPR035528">
    <property type="entry name" value="DUF5388"/>
</dbReference>
<sequence>MALLNHGSNKEESNKKLLTRGPKVEVNSKVNFKDLEAQRKDTSGHTSESLVSQTVTEPVNIRVDNHIRNQIVALITLGYGDTQKDMVNTLVNLYIEGLDKNDIKRFADLVDIYEQKDLMKHQKK</sequence>
<dbReference type="Proteomes" id="UP000198564">
    <property type="component" value="Unassembled WGS sequence"/>
</dbReference>
<organism evidence="2 3">
    <name type="scientific">Alkalibacterium gilvum</name>
    <dbReference type="NCBI Taxonomy" id="1130080"/>
    <lineage>
        <taxon>Bacteria</taxon>
        <taxon>Bacillati</taxon>
        <taxon>Bacillota</taxon>
        <taxon>Bacilli</taxon>
        <taxon>Lactobacillales</taxon>
        <taxon>Carnobacteriaceae</taxon>
        <taxon>Alkalibacterium</taxon>
    </lineage>
</organism>
<proteinExistence type="predicted"/>
<dbReference type="EMBL" id="FNYW01000041">
    <property type="protein sequence ID" value="SEI97735.1"/>
    <property type="molecule type" value="Genomic_DNA"/>
</dbReference>
<protein>
    <submittedName>
        <fullName evidence="2">Uncharacterized protein</fullName>
    </submittedName>
</protein>
<dbReference type="STRING" id="1130080.SAMN04488113_14110"/>
<gene>
    <name evidence="2" type="ORF">SAMN04488113_14110</name>
</gene>
<name>A0A1H6VC11_9LACT</name>
<dbReference type="RefSeq" id="WP_091636241.1">
    <property type="nucleotide sequence ID" value="NZ_FNYW01000041.1"/>
</dbReference>
<evidence type="ECO:0000313" key="3">
    <source>
        <dbReference type="Proteomes" id="UP000198564"/>
    </source>
</evidence>
<evidence type="ECO:0000313" key="2">
    <source>
        <dbReference type="EMBL" id="SEI97735.1"/>
    </source>
</evidence>
<reference evidence="3" key="1">
    <citation type="submission" date="2016-10" db="EMBL/GenBank/DDBJ databases">
        <authorList>
            <person name="Varghese N."/>
            <person name="Submissions S."/>
        </authorList>
    </citation>
    <scope>NUCLEOTIDE SEQUENCE [LARGE SCALE GENOMIC DNA]</scope>
    <source>
        <strain evidence="3">DSM 25751</strain>
    </source>
</reference>
<feature type="region of interest" description="Disordered" evidence="1">
    <location>
        <begin position="1"/>
        <end position="53"/>
    </location>
</feature>
<dbReference type="AlphaFoldDB" id="A0A1H6VC11"/>
<evidence type="ECO:0000256" key="1">
    <source>
        <dbReference type="SAM" id="MobiDB-lite"/>
    </source>
</evidence>
<keyword evidence="3" id="KW-1185">Reference proteome</keyword>